<accession>A0ACB7X7H1</accession>
<organism evidence="1 2">
    <name type="scientific">Vaccinium darrowii</name>
    <dbReference type="NCBI Taxonomy" id="229202"/>
    <lineage>
        <taxon>Eukaryota</taxon>
        <taxon>Viridiplantae</taxon>
        <taxon>Streptophyta</taxon>
        <taxon>Embryophyta</taxon>
        <taxon>Tracheophyta</taxon>
        <taxon>Spermatophyta</taxon>
        <taxon>Magnoliopsida</taxon>
        <taxon>eudicotyledons</taxon>
        <taxon>Gunneridae</taxon>
        <taxon>Pentapetalae</taxon>
        <taxon>asterids</taxon>
        <taxon>Ericales</taxon>
        <taxon>Ericaceae</taxon>
        <taxon>Vaccinioideae</taxon>
        <taxon>Vaccinieae</taxon>
        <taxon>Vaccinium</taxon>
    </lineage>
</organism>
<gene>
    <name evidence="1" type="ORF">Vadar_004052</name>
</gene>
<proteinExistence type="predicted"/>
<keyword evidence="2" id="KW-1185">Reference proteome</keyword>
<dbReference type="EMBL" id="CM037156">
    <property type="protein sequence ID" value="KAH7836662.1"/>
    <property type="molecule type" value="Genomic_DNA"/>
</dbReference>
<protein>
    <submittedName>
        <fullName evidence="1">Uncharacterized protein</fullName>
    </submittedName>
</protein>
<reference evidence="1 2" key="1">
    <citation type="journal article" date="2021" name="Hortic Res">
        <title>High-quality reference genome and annotation aids understanding of berry development for evergreen blueberry (Vaccinium darrowii).</title>
        <authorList>
            <person name="Yu J."/>
            <person name="Hulse-Kemp A.M."/>
            <person name="Babiker E."/>
            <person name="Staton M."/>
        </authorList>
    </citation>
    <scope>NUCLEOTIDE SEQUENCE [LARGE SCALE GENOMIC DNA]</scope>
    <source>
        <strain evidence="2">cv. NJ 8807/NJ 8810</strain>
        <tissue evidence="1">Young leaf</tissue>
    </source>
</reference>
<evidence type="ECO:0000313" key="1">
    <source>
        <dbReference type="EMBL" id="KAH7836662.1"/>
    </source>
</evidence>
<comment type="caution">
    <text evidence="1">The sequence shown here is derived from an EMBL/GenBank/DDBJ whole genome shotgun (WGS) entry which is preliminary data.</text>
</comment>
<dbReference type="Proteomes" id="UP000828048">
    <property type="component" value="Chromosome 6"/>
</dbReference>
<name>A0ACB7X7H1_9ERIC</name>
<sequence>MISCTTFQVVAAKIWKARSVAMDMDDERVLTVLFLVDCRKRVVPQAPIGFSGNALILGFARASVEELKEEDTGVLVEEVKEGLERLADESVRSSIDWLEVNIGVPCRED</sequence>
<evidence type="ECO:0000313" key="2">
    <source>
        <dbReference type="Proteomes" id="UP000828048"/>
    </source>
</evidence>